<reference evidence="3 4" key="1">
    <citation type="submission" date="2018-10" db="EMBL/GenBank/DDBJ databases">
        <title>Phylogenomics of Brevibacillus.</title>
        <authorList>
            <person name="Dunlap C."/>
        </authorList>
    </citation>
    <scope>NUCLEOTIDE SEQUENCE [LARGE SCALE GENOMIC DNA]</scope>
    <source>
        <strain evidence="3 4">JCM 12215</strain>
    </source>
</reference>
<dbReference type="PANTHER" id="PTHR46401:SF2">
    <property type="entry name" value="GLYCOSYLTRANSFERASE WBBK-RELATED"/>
    <property type="match status" value="1"/>
</dbReference>
<accession>A0A3M8BXA9</accession>
<dbReference type="AlphaFoldDB" id="A0A3M8BXA9"/>
<keyword evidence="4" id="KW-1185">Reference proteome</keyword>
<dbReference type="SUPFAM" id="SSF53756">
    <property type="entry name" value="UDP-Glycosyltransferase/glycogen phosphorylase"/>
    <property type="match status" value="1"/>
</dbReference>
<dbReference type="Proteomes" id="UP000282028">
    <property type="component" value="Unassembled WGS sequence"/>
</dbReference>
<evidence type="ECO:0000259" key="2">
    <source>
        <dbReference type="Pfam" id="PF00534"/>
    </source>
</evidence>
<comment type="caution">
    <text evidence="3">The sequence shown here is derived from an EMBL/GenBank/DDBJ whole genome shotgun (WGS) entry which is preliminary data.</text>
</comment>
<dbReference type="OrthoDB" id="9797829at2"/>
<feature type="domain" description="Glycosyl transferase family 1" evidence="2">
    <location>
        <begin position="194"/>
        <end position="342"/>
    </location>
</feature>
<evidence type="ECO:0000313" key="3">
    <source>
        <dbReference type="EMBL" id="RNB68071.1"/>
    </source>
</evidence>
<organism evidence="3 4">
    <name type="scientific">Brevibacillus invocatus</name>
    <dbReference type="NCBI Taxonomy" id="173959"/>
    <lineage>
        <taxon>Bacteria</taxon>
        <taxon>Bacillati</taxon>
        <taxon>Bacillota</taxon>
        <taxon>Bacilli</taxon>
        <taxon>Bacillales</taxon>
        <taxon>Paenibacillaceae</taxon>
        <taxon>Brevibacillus</taxon>
    </lineage>
</organism>
<dbReference type="PANTHER" id="PTHR46401">
    <property type="entry name" value="GLYCOSYLTRANSFERASE WBBK-RELATED"/>
    <property type="match status" value="1"/>
</dbReference>
<sequence length="371" mass="42713">MRIGVNLLAVIPGKIGGMEQYVRNLITYSQKNNEAHEWYLFLSTHNFHTFSEGRHLHKILFHDISRAHELFHQQIQALRLDLWFCPLLILQPIDVTIPSVINIPDIQHEFYPQFFDAPVLQWRRENYQSSAQKSSAVLTLSEFSRRSILEKFQLPPHKVHAVHLDSSGEFSLPMRPEQDQVFRLKYQLPDHYGLFPANTWRHKNHLSLIQALAILRNTYNYKVNMVFTGFPQEAHQTVINAISQHQLRDQIKWLNYIPQDEMPSLYRNAHFLCFPSLFEGFGIPLVEAMRSNIPIICSNAGSIPEVVGQAALLFDPHVPEDIAVKIAAMSDPAIRADLIAKGTRQATLFSWDKCARQTLAVFQSVLRKTSS</sequence>
<name>A0A3M8BXA9_9BACL</name>
<dbReference type="InterPro" id="IPR001296">
    <property type="entry name" value="Glyco_trans_1"/>
</dbReference>
<dbReference type="Gene3D" id="3.40.50.2000">
    <property type="entry name" value="Glycogen Phosphorylase B"/>
    <property type="match status" value="1"/>
</dbReference>
<proteinExistence type="predicted"/>
<protein>
    <submittedName>
        <fullName evidence="3">Glycosyltransferase family 1 protein</fullName>
    </submittedName>
</protein>
<dbReference type="CDD" id="cd03809">
    <property type="entry name" value="GT4_MtfB-like"/>
    <property type="match status" value="1"/>
</dbReference>
<gene>
    <name evidence="3" type="ORF">EDM52_21560</name>
</gene>
<dbReference type="Pfam" id="PF00534">
    <property type="entry name" value="Glycos_transf_1"/>
    <property type="match status" value="1"/>
</dbReference>
<keyword evidence="1 3" id="KW-0808">Transferase</keyword>
<dbReference type="GO" id="GO:0016757">
    <property type="term" value="F:glycosyltransferase activity"/>
    <property type="evidence" value="ECO:0007669"/>
    <property type="project" value="InterPro"/>
</dbReference>
<evidence type="ECO:0000313" key="4">
    <source>
        <dbReference type="Proteomes" id="UP000282028"/>
    </source>
</evidence>
<dbReference type="EMBL" id="RHHR01000047">
    <property type="protein sequence ID" value="RNB68071.1"/>
    <property type="molecule type" value="Genomic_DNA"/>
</dbReference>
<evidence type="ECO:0000256" key="1">
    <source>
        <dbReference type="ARBA" id="ARBA00022679"/>
    </source>
</evidence>
<dbReference type="RefSeq" id="WP_122910992.1">
    <property type="nucleotide sequence ID" value="NZ_CBCSBE010000030.1"/>
</dbReference>